<dbReference type="InterPro" id="IPR035920">
    <property type="entry name" value="YhbY-like_sf"/>
</dbReference>
<evidence type="ECO:0000256" key="1">
    <source>
        <dbReference type="ARBA" id="ARBA00022884"/>
    </source>
</evidence>
<evidence type="ECO:0000256" key="2">
    <source>
        <dbReference type="PROSITE-ProRule" id="PRU00626"/>
    </source>
</evidence>
<keyword evidence="5" id="KW-1185">Reference proteome</keyword>
<sequence length="105" mass="12049">MLTNKEKKFLKKEAHSLKPLFQIGKNGLNPELVKQLDDLLEKRELIKVNILQNSDEDIKSAGQILSQELNAELLQTIGRVMTLYRPAKDNKHQKISSALRQEVKD</sequence>
<evidence type="ECO:0000313" key="4">
    <source>
        <dbReference type="EMBL" id="MCZ0726014.1"/>
    </source>
</evidence>
<dbReference type="Proteomes" id="UP001146670">
    <property type="component" value="Unassembled WGS sequence"/>
</dbReference>
<dbReference type="GO" id="GO:0003723">
    <property type="term" value="F:RNA binding"/>
    <property type="evidence" value="ECO:0007669"/>
    <property type="project" value="UniProtKB-UniRule"/>
</dbReference>
<comment type="caution">
    <text evidence="4">The sequence shown here is derived from an EMBL/GenBank/DDBJ whole genome shotgun (WGS) entry which is preliminary data.</text>
</comment>
<dbReference type="RefSeq" id="WP_268752342.1">
    <property type="nucleotide sequence ID" value="NZ_JAPRFQ010000002.1"/>
</dbReference>
<name>A0A9X3JGX0_9LACT</name>
<reference evidence="4" key="1">
    <citation type="submission" date="2022-12" db="EMBL/GenBank/DDBJ databases">
        <title>Description and comparative metabolic analysis of Aerococcus sp. nov., isolated from the feces of a pig.</title>
        <authorList>
            <person name="Chang Y.-H."/>
        </authorList>
    </citation>
    <scope>NUCLEOTIDE SEQUENCE</scope>
    <source>
        <strain evidence="4">YH-aer222</strain>
    </source>
</reference>
<keyword evidence="1 2" id="KW-0694">RNA-binding</keyword>
<dbReference type="InterPro" id="IPR017924">
    <property type="entry name" value="RNA-binding_YhbY"/>
</dbReference>
<dbReference type="SUPFAM" id="SSF75471">
    <property type="entry name" value="YhbY-like"/>
    <property type="match status" value="1"/>
</dbReference>
<dbReference type="SMART" id="SM01103">
    <property type="entry name" value="CRS1_YhbY"/>
    <property type="match status" value="1"/>
</dbReference>
<proteinExistence type="predicted"/>
<organism evidence="4 5">
    <name type="scientific">Aerococcus kribbianus</name>
    <dbReference type="NCBI Taxonomy" id="2999064"/>
    <lineage>
        <taxon>Bacteria</taxon>
        <taxon>Bacillati</taxon>
        <taxon>Bacillota</taxon>
        <taxon>Bacilli</taxon>
        <taxon>Lactobacillales</taxon>
        <taxon>Aerococcaceae</taxon>
        <taxon>Aerococcus</taxon>
    </lineage>
</organism>
<dbReference type="InterPro" id="IPR051925">
    <property type="entry name" value="RNA-binding_domain"/>
</dbReference>
<gene>
    <name evidence="4" type="primary">yhbY</name>
    <name evidence="4" type="ORF">OW157_05440</name>
</gene>
<evidence type="ECO:0000259" key="3">
    <source>
        <dbReference type="PROSITE" id="PS51295"/>
    </source>
</evidence>
<dbReference type="Gene3D" id="3.30.110.60">
    <property type="entry name" value="YhbY-like"/>
    <property type="match status" value="1"/>
</dbReference>
<dbReference type="PANTHER" id="PTHR40065">
    <property type="entry name" value="RNA-BINDING PROTEIN YHBY"/>
    <property type="match status" value="1"/>
</dbReference>
<dbReference type="EMBL" id="JAPRFR010000002">
    <property type="protein sequence ID" value="MCZ0726014.1"/>
    <property type="molecule type" value="Genomic_DNA"/>
</dbReference>
<dbReference type="InterPro" id="IPR001890">
    <property type="entry name" value="RNA-binding_CRM"/>
</dbReference>
<dbReference type="Pfam" id="PF01985">
    <property type="entry name" value="CRS1_YhbY"/>
    <property type="match status" value="1"/>
</dbReference>
<dbReference type="PANTHER" id="PTHR40065:SF3">
    <property type="entry name" value="RNA-BINDING PROTEIN YHBY"/>
    <property type="match status" value="1"/>
</dbReference>
<accession>A0A9X3JGX0</accession>
<dbReference type="PROSITE" id="PS51295">
    <property type="entry name" value="CRM"/>
    <property type="match status" value="1"/>
</dbReference>
<protein>
    <submittedName>
        <fullName evidence="4">Ribosome assembly RNA-binding protein YhbY</fullName>
    </submittedName>
</protein>
<dbReference type="AlphaFoldDB" id="A0A9X3JGX0"/>
<evidence type="ECO:0000313" key="5">
    <source>
        <dbReference type="Proteomes" id="UP001146670"/>
    </source>
</evidence>
<feature type="domain" description="CRM" evidence="3">
    <location>
        <begin position="1"/>
        <end position="96"/>
    </location>
</feature>
<dbReference type="NCBIfam" id="TIGR00253">
    <property type="entry name" value="RNA_bind_YhbY"/>
    <property type="match status" value="1"/>
</dbReference>